<dbReference type="Proteomes" id="UP000005143">
    <property type="component" value="Unassembled WGS sequence"/>
</dbReference>
<dbReference type="InterPro" id="IPR009057">
    <property type="entry name" value="Homeodomain-like_sf"/>
</dbReference>
<dbReference type="InterPro" id="IPR054129">
    <property type="entry name" value="DesT_TetR_C"/>
</dbReference>
<feature type="domain" description="HTH tetR-type" evidence="5">
    <location>
        <begin position="16"/>
        <end position="76"/>
    </location>
</feature>
<proteinExistence type="predicted"/>
<dbReference type="InterPro" id="IPR001647">
    <property type="entry name" value="HTH_TetR"/>
</dbReference>
<keyword evidence="7" id="KW-1185">Reference proteome</keyword>
<protein>
    <submittedName>
        <fullName evidence="6">Transcriptional regulator TetR family</fullName>
    </submittedName>
</protein>
<dbReference type="SUPFAM" id="SSF46689">
    <property type="entry name" value="Homeodomain-like"/>
    <property type="match status" value="1"/>
</dbReference>
<dbReference type="PANTHER" id="PTHR30055:SF158">
    <property type="entry name" value="POSSIBLE TRANSCRIPTIONAL REGULATORY PROTEIN (PROBABLY TETR-FAMILY)"/>
    <property type="match status" value="1"/>
</dbReference>
<name>H0E0K2_9ACTN</name>
<keyword evidence="3" id="KW-0804">Transcription</keyword>
<keyword evidence="2 4" id="KW-0238">DNA-binding</keyword>
<dbReference type="Pfam" id="PF21943">
    <property type="entry name" value="TetR_C_46"/>
    <property type="match status" value="1"/>
</dbReference>
<evidence type="ECO:0000256" key="4">
    <source>
        <dbReference type="PROSITE-ProRule" id="PRU00335"/>
    </source>
</evidence>
<sequence length="215" mass="23261">MASAPQAGPRRRLTKQARRALILKAAEAVFGEVGYHGATMELVAVRSGVTRSLLYEHFSSLDDLYVACVHAARAELHSRFVDASIFNQGHPRDQLRAGIEAYFRFVQEHGPSWDVLSGTGSLPAGPAGELAAELRFRAADQIAALAEKVVPDLDPDEVRAYAHIVSGGGEQLARWWRRNPGVPLDDVVERLMTVVWDGLSGFVDSAVEQGTSSAG</sequence>
<dbReference type="EMBL" id="AGUD01000011">
    <property type="protein sequence ID" value="EHN12736.1"/>
    <property type="molecule type" value="Genomic_DNA"/>
</dbReference>
<evidence type="ECO:0000256" key="3">
    <source>
        <dbReference type="ARBA" id="ARBA00023163"/>
    </source>
</evidence>
<dbReference type="InterPro" id="IPR036271">
    <property type="entry name" value="Tet_transcr_reg_TetR-rel_C_sf"/>
</dbReference>
<evidence type="ECO:0000313" key="7">
    <source>
        <dbReference type="Proteomes" id="UP000005143"/>
    </source>
</evidence>
<dbReference type="AlphaFoldDB" id="H0E0K2"/>
<evidence type="ECO:0000313" key="6">
    <source>
        <dbReference type="EMBL" id="EHN12736.1"/>
    </source>
</evidence>
<evidence type="ECO:0000256" key="2">
    <source>
        <dbReference type="ARBA" id="ARBA00023125"/>
    </source>
</evidence>
<evidence type="ECO:0000256" key="1">
    <source>
        <dbReference type="ARBA" id="ARBA00023015"/>
    </source>
</evidence>
<dbReference type="PROSITE" id="PS50977">
    <property type="entry name" value="HTH_TETR_2"/>
    <property type="match status" value="1"/>
</dbReference>
<gene>
    <name evidence="6" type="ORF">PAI11_03100</name>
</gene>
<dbReference type="PRINTS" id="PR00455">
    <property type="entry name" value="HTHTETR"/>
</dbReference>
<dbReference type="Gene3D" id="1.10.357.10">
    <property type="entry name" value="Tetracycline Repressor, domain 2"/>
    <property type="match status" value="1"/>
</dbReference>
<reference evidence="6 7" key="1">
    <citation type="journal article" date="2013" name="Biodegradation">
        <title>Quantitative proteomic analysis of ibuprofen-degrading Patulibacter sp. strain I11.</title>
        <authorList>
            <person name="Almeida B."/>
            <person name="Kjeldal H."/>
            <person name="Lolas I."/>
            <person name="Knudsen A.D."/>
            <person name="Carvalho G."/>
            <person name="Nielsen K.L."/>
            <person name="Barreto Crespo M.T."/>
            <person name="Stensballe A."/>
            <person name="Nielsen J.L."/>
        </authorList>
    </citation>
    <scope>NUCLEOTIDE SEQUENCE [LARGE SCALE GENOMIC DNA]</scope>
    <source>
        <strain evidence="6 7">I11</strain>
    </source>
</reference>
<dbReference type="InterPro" id="IPR050109">
    <property type="entry name" value="HTH-type_TetR-like_transc_reg"/>
</dbReference>
<dbReference type="GO" id="GO:0000976">
    <property type="term" value="F:transcription cis-regulatory region binding"/>
    <property type="evidence" value="ECO:0007669"/>
    <property type="project" value="TreeGrafter"/>
</dbReference>
<dbReference type="GO" id="GO:0003700">
    <property type="term" value="F:DNA-binding transcription factor activity"/>
    <property type="evidence" value="ECO:0007669"/>
    <property type="project" value="TreeGrafter"/>
</dbReference>
<accession>H0E0K2</accession>
<dbReference type="Pfam" id="PF00440">
    <property type="entry name" value="TetR_N"/>
    <property type="match status" value="1"/>
</dbReference>
<dbReference type="PANTHER" id="PTHR30055">
    <property type="entry name" value="HTH-TYPE TRANSCRIPTIONAL REGULATOR RUTR"/>
    <property type="match status" value="1"/>
</dbReference>
<dbReference type="SUPFAM" id="SSF48498">
    <property type="entry name" value="Tetracyclin repressor-like, C-terminal domain"/>
    <property type="match status" value="1"/>
</dbReference>
<feature type="DNA-binding region" description="H-T-H motif" evidence="4">
    <location>
        <begin position="39"/>
        <end position="58"/>
    </location>
</feature>
<dbReference type="RefSeq" id="WP_007570129.1">
    <property type="nucleotide sequence ID" value="NZ_AGUD01000011.1"/>
</dbReference>
<comment type="caution">
    <text evidence="6">The sequence shown here is derived from an EMBL/GenBank/DDBJ whole genome shotgun (WGS) entry which is preliminary data.</text>
</comment>
<keyword evidence="1" id="KW-0805">Transcription regulation</keyword>
<organism evidence="6 7">
    <name type="scientific">Patulibacter medicamentivorans</name>
    <dbReference type="NCBI Taxonomy" id="1097667"/>
    <lineage>
        <taxon>Bacteria</taxon>
        <taxon>Bacillati</taxon>
        <taxon>Actinomycetota</taxon>
        <taxon>Thermoleophilia</taxon>
        <taxon>Solirubrobacterales</taxon>
        <taxon>Patulibacteraceae</taxon>
        <taxon>Patulibacter</taxon>
    </lineage>
</organism>
<evidence type="ECO:0000259" key="5">
    <source>
        <dbReference type="PROSITE" id="PS50977"/>
    </source>
</evidence>